<accession>A0A4R6K8B4</accession>
<evidence type="ECO:0008006" key="4">
    <source>
        <dbReference type="Google" id="ProtNLM"/>
    </source>
</evidence>
<dbReference type="AlphaFoldDB" id="A0A4R6K8B4"/>
<feature type="chain" id="PRO_5020533165" description="Choice-of-anchor D domain-containing protein" evidence="1">
    <location>
        <begin position="25"/>
        <end position="146"/>
    </location>
</feature>
<keyword evidence="1" id="KW-0732">Signal</keyword>
<organism evidence="2 3">
    <name type="scientific">Kribbella caucasensis</name>
    <dbReference type="NCBI Taxonomy" id="2512215"/>
    <lineage>
        <taxon>Bacteria</taxon>
        <taxon>Bacillati</taxon>
        <taxon>Actinomycetota</taxon>
        <taxon>Actinomycetes</taxon>
        <taxon>Propionibacteriales</taxon>
        <taxon>Kribbellaceae</taxon>
        <taxon>Kribbella</taxon>
    </lineage>
</organism>
<dbReference type="Gene3D" id="2.60.40.10">
    <property type="entry name" value="Immunoglobulins"/>
    <property type="match status" value="1"/>
</dbReference>
<dbReference type="InterPro" id="IPR013783">
    <property type="entry name" value="Ig-like_fold"/>
</dbReference>
<dbReference type="GO" id="GO:0005975">
    <property type="term" value="P:carbohydrate metabolic process"/>
    <property type="evidence" value="ECO:0007669"/>
    <property type="project" value="UniProtKB-ARBA"/>
</dbReference>
<proteinExistence type="predicted"/>
<comment type="caution">
    <text evidence="2">The sequence shown here is derived from an EMBL/GenBank/DDBJ whole genome shotgun (WGS) entry which is preliminary data.</text>
</comment>
<reference evidence="2 3" key="1">
    <citation type="submission" date="2019-03" db="EMBL/GenBank/DDBJ databases">
        <title>Genomic Encyclopedia of Type Strains, Phase III (KMG-III): the genomes of soil and plant-associated and newly described type strains.</title>
        <authorList>
            <person name="Whitman W."/>
        </authorList>
    </citation>
    <scope>NUCLEOTIDE SEQUENCE [LARGE SCALE GENOMIC DNA]</scope>
    <source>
        <strain evidence="2 3">VKM Ac-2527</strain>
    </source>
</reference>
<evidence type="ECO:0000313" key="3">
    <source>
        <dbReference type="Proteomes" id="UP000295388"/>
    </source>
</evidence>
<gene>
    <name evidence="2" type="ORF">EV643_112103</name>
</gene>
<evidence type="ECO:0000256" key="1">
    <source>
        <dbReference type="SAM" id="SignalP"/>
    </source>
</evidence>
<feature type="signal peptide" evidence="1">
    <location>
        <begin position="1"/>
        <end position="24"/>
    </location>
</feature>
<dbReference type="Proteomes" id="UP000295388">
    <property type="component" value="Unassembled WGS sequence"/>
</dbReference>
<protein>
    <recommendedName>
        <fullName evidence="4">Choice-of-anchor D domain-containing protein</fullName>
    </recommendedName>
</protein>
<evidence type="ECO:0000313" key="2">
    <source>
        <dbReference type="EMBL" id="TDO45779.1"/>
    </source>
</evidence>
<sequence>MKRVLAVMLVCVFAVVGTAPSAVAGKKLATVAPRIINFGSVPVGTEVLAGAKITNTSGSDLLLLVEGGLPDDFGFGLLPGSTCPALTPGDILAADESCDVVVRFTPTDFFAGLRQTGTLTATVRDPTTGDLLSTLSITVVGRGLTP</sequence>
<name>A0A4R6K8B4_9ACTN</name>
<keyword evidence="3" id="KW-1185">Reference proteome</keyword>
<dbReference type="EMBL" id="SNWQ01000012">
    <property type="protein sequence ID" value="TDO45779.1"/>
    <property type="molecule type" value="Genomic_DNA"/>
</dbReference>
<dbReference type="RefSeq" id="WP_133802409.1">
    <property type="nucleotide sequence ID" value="NZ_SNWQ01000012.1"/>
</dbReference>